<evidence type="ECO:0000256" key="5">
    <source>
        <dbReference type="ARBA" id="ARBA00023221"/>
    </source>
</evidence>
<feature type="domain" description="FAD-dependent oxidoreductase 2 FAD-binding" evidence="11">
    <location>
        <begin position="36"/>
        <end position="561"/>
    </location>
</feature>
<dbReference type="Gene3D" id="3.50.50.60">
    <property type="entry name" value="FAD/NAD(P)-binding domain"/>
    <property type="match status" value="2"/>
</dbReference>
<dbReference type="GO" id="GO:0047571">
    <property type="term" value="F:3-oxosteroid 1-dehydrogenase activity"/>
    <property type="evidence" value="ECO:0007669"/>
    <property type="project" value="UniProtKB-EC"/>
</dbReference>
<dbReference type="InterPro" id="IPR003953">
    <property type="entry name" value="FAD-dep_OxRdtase_2_FAD-bd"/>
</dbReference>
<keyword evidence="3" id="KW-0274">FAD</keyword>
<proteinExistence type="inferred from homology"/>
<dbReference type="InterPro" id="IPR050315">
    <property type="entry name" value="FAD-oxidoreductase_2"/>
</dbReference>
<accession>A0A6P2BNM9</accession>
<feature type="compositionally biased region" description="Basic and acidic residues" evidence="10">
    <location>
        <begin position="9"/>
        <end position="20"/>
    </location>
</feature>
<dbReference type="InterPro" id="IPR036188">
    <property type="entry name" value="FAD/NAD-bd_sf"/>
</dbReference>
<dbReference type="GO" id="GO:0008202">
    <property type="term" value="P:steroid metabolic process"/>
    <property type="evidence" value="ECO:0007669"/>
    <property type="project" value="UniProtKB-KW"/>
</dbReference>
<dbReference type="EC" id="1.3.99.4" evidence="8"/>
<evidence type="ECO:0000259" key="11">
    <source>
        <dbReference type="Pfam" id="PF00890"/>
    </source>
</evidence>
<dbReference type="PANTHER" id="PTHR43400:SF10">
    <property type="entry name" value="3-OXOSTEROID 1-DEHYDROGENASE"/>
    <property type="match status" value="1"/>
</dbReference>
<comment type="cofactor">
    <cofactor evidence="1">
        <name>FAD</name>
        <dbReference type="ChEBI" id="CHEBI:57692"/>
    </cofactor>
</comment>
<evidence type="ECO:0000256" key="6">
    <source>
        <dbReference type="ARBA" id="ARBA00051951"/>
    </source>
</evidence>
<dbReference type="PANTHER" id="PTHR43400">
    <property type="entry name" value="FUMARATE REDUCTASE"/>
    <property type="match status" value="1"/>
</dbReference>
<evidence type="ECO:0000256" key="3">
    <source>
        <dbReference type="ARBA" id="ARBA00022827"/>
    </source>
</evidence>
<gene>
    <name evidence="12" type="ORF">EAS64_38380</name>
</gene>
<comment type="similarity">
    <text evidence="7">Belongs to the FAD-dependent oxidoreductase 2 family. 3-oxosteroid dehydrogenase subfamily.</text>
</comment>
<keyword evidence="13" id="KW-1185">Reference proteome</keyword>
<evidence type="ECO:0000256" key="10">
    <source>
        <dbReference type="SAM" id="MobiDB-lite"/>
    </source>
</evidence>
<evidence type="ECO:0000256" key="8">
    <source>
        <dbReference type="ARBA" id="ARBA00066536"/>
    </source>
</evidence>
<evidence type="ECO:0000256" key="1">
    <source>
        <dbReference type="ARBA" id="ARBA00001974"/>
    </source>
</evidence>
<evidence type="ECO:0000256" key="7">
    <source>
        <dbReference type="ARBA" id="ARBA00061147"/>
    </source>
</evidence>
<feature type="region of interest" description="Disordered" evidence="10">
    <location>
        <begin position="1"/>
        <end position="28"/>
    </location>
</feature>
<keyword evidence="2" id="KW-0285">Flavoprotein</keyword>
<dbReference type="OrthoDB" id="9813348at2"/>
<keyword evidence="5" id="KW-0443">Lipid metabolism</keyword>
<protein>
    <recommendedName>
        <fullName evidence="9">3-oxosteroid 1-dehydrogenase</fullName>
        <ecNumber evidence="8">1.3.99.4</ecNumber>
    </recommendedName>
</protein>
<evidence type="ECO:0000313" key="12">
    <source>
        <dbReference type="EMBL" id="TVZ00488.1"/>
    </source>
</evidence>
<evidence type="ECO:0000256" key="2">
    <source>
        <dbReference type="ARBA" id="ARBA00022630"/>
    </source>
</evidence>
<feature type="region of interest" description="Disordered" evidence="10">
    <location>
        <begin position="603"/>
        <end position="681"/>
    </location>
</feature>
<comment type="caution">
    <text evidence="12">The sequence shown here is derived from an EMBL/GenBank/DDBJ whole genome shotgun (WGS) entry which is preliminary data.</text>
</comment>
<dbReference type="SUPFAM" id="SSF56425">
    <property type="entry name" value="Succinate dehydrogenase/fumarate reductase flavoprotein, catalytic domain"/>
    <property type="match status" value="1"/>
</dbReference>
<reference evidence="12 13" key="1">
    <citation type="submission" date="2018-11" db="EMBL/GenBank/DDBJ databases">
        <title>Trebonia kvetii gen.nov., sp.nov., a novel acidophilic actinobacterium, and proposal of the new actinobacterial family Treboniaceae fam. nov.</title>
        <authorList>
            <person name="Rapoport D."/>
            <person name="Sagova-Mareckova M."/>
            <person name="Sedlacek I."/>
            <person name="Provaznik J."/>
            <person name="Kralova S."/>
            <person name="Pavlinic D."/>
            <person name="Benes V."/>
            <person name="Kopecky J."/>
        </authorList>
    </citation>
    <scope>NUCLEOTIDE SEQUENCE [LARGE SCALE GENOMIC DNA]</scope>
    <source>
        <strain evidence="12 13">15Tr583</strain>
    </source>
</reference>
<dbReference type="InterPro" id="IPR027477">
    <property type="entry name" value="Succ_DH/fumarate_Rdtase_cat_sf"/>
</dbReference>
<dbReference type="Pfam" id="PF00890">
    <property type="entry name" value="FAD_binding_2"/>
    <property type="match status" value="1"/>
</dbReference>
<dbReference type="RefSeq" id="WP_145861342.1">
    <property type="nucleotide sequence ID" value="NZ_RPFW01000009.1"/>
</dbReference>
<evidence type="ECO:0000256" key="4">
    <source>
        <dbReference type="ARBA" id="ARBA00023002"/>
    </source>
</evidence>
<dbReference type="Proteomes" id="UP000460272">
    <property type="component" value="Unassembled WGS sequence"/>
</dbReference>
<dbReference type="NCBIfam" id="NF005882">
    <property type="entry name" value="PRK07843.1"/>
    <property type="match status" value="1"/>
</dbReference>
<evidence type="ECO:0000256" key="9">
    <source>
        <dbReference type="ARBA" id="ARBA00069709"/>
    </source>
</evidence>
<dbReference type="EMBL" id="RPFW01000009">
    <property type="protein sequence ID" value="TVZ00488.1"/>
    <property type="molecule type" value="Genomic_DNA"/>
</dbReference>
<dbReference type="SUPFAM" id="SSF51905">
    <property type="entry name" value="FAD/NAD(P)-binding domain"/>
    <property type="match status" value="1"/>
</dbReference>
<comment type="catalytic activity">
    <reaction evidence="6">
        <text>a 3-oxosteroid + A = a 3-oxo-Delta(1)-steroid + AH2</text>
        <dbReference type="Rhea" id="RHEA:13329"/>
        <dbReference type="ChEBI" id="CHEBI:13193"/>
        <dbReference type="ChEBI" id="CHEBI:17499"/>
        <dbReference type="ChEBI" id="CHEBI:20156"/>
        <dbReference type="ChEBI" id="CHEBI:47788"/>
        <dbReference type="EC" id="1.3.99.4"/>
    </reaction>
</comment>
<dbReference type="AlphaFoldDB" id="A0A6P2BNM9"/>
<name>A0A6P2BNM9_9ACTN</name>
<evidence type="ECO:0000313" key="13">
    <source>
        <dbReference type="Proteomes" id="UP000460272"/>
    </source>
</evidence>
<keyword evidence="5" id="KW-0753">Steroid metabolism</keyword>
<sequence>MGTGLTENGRADAEADRTESDSTESASAELDTVEFDIVVAGSGAAGMTAALTAAHRGATVVVLEKTGAFGGSTARSGGGIWAPGNTVLQRAGVADTPELARSYLARVAGEDVPAELRDALLEHGPAMLDFVLAATPLRLAWVPGYADYYPEAPGGLASGRSIEPVPFNGSVLGRELTRLNRPYLPVPNGVAVTQADYRWLTLGPRHPRAVLASIRVAGRLVRSRLLGQRMLSLGQALAAGLRAGLLAREVPVWLDSPLTDLVVTDGRVTGVRALRDGKPVEIKARRGVLIATGGFERNEQMRRQYQQAPIGSDWTTGATGNTGDGIVAGQRLGAATGLLDDAWWGPSIPLPRGPYFCLAERNLPGCVMVNGAGRRFVNESAPYVDAVHAMYAGNAADNPHIPAWLVFDQRYRDRYVFAGLPPGRPLPRRWYAAGAVFRAPDLGKLAAAIGVDPDGLAQTVARFNEFALAGRDDEFNRGESAYDRYYGDPRVRPNPNLAPLARAPFYAAKIVPGDLGTKGGLRTDGRGRVLRPDGGPIPGLYAAGNASASVMGHSYAGAGATIGPAMTFGYLAALDLTPDANGLLALSAPACVSAIAMPPLSLQRHRHPRSLTRSSRRRQSRWPPTATGTGGHSHGLCSKRELRNLRAPRWARAARGIHSSQSRSPRRTLPGEVRPAGKAAN</sequence>
<feature type="compositionally biased region" description="Basic residues" evidence="10">
    <location>
        <begin position="603"/>
        <end position="620"/>
    </location>
</feature>
<dbReference type="FunFam" id="3.50.50.60:FF:000208">
    <property type="entry name" value="3-ketosteroid dehydrogenase"/>
    <property type="match status" value="1"/>
</dbReference>
<keyword evidence="4 12" id="KW-0560">Oxidoreductase</keyword>
<organism evidence="12 13">
    <name type="scientific">Trebonia kvetii</name>
    <dbReference type="NCBI Taxonomy" id="2480626"/>
    <lineage>
        <taxon>Bacteria</taxon>
        <taxon>Bacillati</taxon>
        <taxon>Actinomycetota</taxon>
        <taxon>Actinomycetes</taxon>
        <taxon>Streptosporangiales</taxon>
        <taxon>Treboniaceae</taxon>
        <taxon>Trebonia</taxon>
    </lineage>
</organism>